<dbReference type="STRING" id="246404.A0A507E8Q2"/>
<dbReference type="InterPro" id="IPR023334">
    <property type="entry name" value="REKLES_domain"/>
</dbReference>
<feature type="compositionally biased region" description="Basic residues" evidence="3">
    <location>
        <begin position="1"/>
        <end position="15"/>
    </location>
</feature>
<organism evidence="5 6">
    <name type="scientific">Chytriomyces confervae</name>
    <dbReference type="NCBI Taxonomy" id="246404"/>
    <lineage>
        <taxon>Eukaryota</taxon>
        <taxon>Fungi</taxon>
        <taxon>Fungi incertae sedis</taxon>
        <taxon>Chytridiomycota</taxon>
        <taxon>Chytridiomycota incertae sedis</taxon>
        <taxon>Chytridiomycetes</taxon>
        <taxon>Chytridiales</taxon>
        <taxon>Chytriomycetaceae</taxon>
        <taxon>Chytriomyces</taxon>
    </lineage>
</organism>
<accession>A0A507E8Q2</accession>
<dbReference type="PANTHER" id="PTHR12214">
    <property type="entry name" value="GC-RICH SEQUENCE DNA-BINDING FACTOR"/>
    <property type="match status" value="1"/>
</dbReference>
<dbReference type="PROSITE" id="PS51486">
    <property type="entry name" value="REKLES"/>
    <property type="match status" value="1"/>
</dbReference>
<proteinExistence type="predicted"/>
<evidence type="ECO:0000259" key="4">
    <source>
        <dbReference type="PROSITE" id="PS51486"/>
    </source>
</evidence>
<evidence type="ECO:0000256" key="2">
    <source>
        <dbReference type="ARBA" id="ARBA00023242"/>
    </source>
</evidence>
<dbReference type="Pfam" id="PF15458">
    <property type="entry name" value="NTR2"/>
    <property type="match status" value="1"/>
</dbReference>
<feature type="compositionally biased region" description="Basic and acidic residues" evidence="3">
    <location>
        <begin position="192"/>
        <end position="203"/>
    </location>
</feature>
<feature type="region of interest" description="Disordered" evidence="3">
    <location>
        <begin position="1"/>
        <end position="111"/>
    </location>
</feature>
<dbReference type="PANTHER" id="PTHR12214:SF0">
    <property type="entry name" value="LD29489P"/>
    <property type="match status" value="1"/>
</dbReference>
<dbReference type="GO" id="GO:0003677">
    <property type="term" value="F:DNA binding"/>
    <property type="evidence" value="ECO:0007669"/>
    <property type="project" value="InterPro"/>
</dbReference>
<dbReference type="OrthoDB" id="429427at2759"/>
<keyword evidence="2" id="KW-0539">Nucleus</keyword>
<name>A0A507E8Q2_9FUNG</name>
<feature type="region of interest" description="Disordered" evidence="3">
    <location>
        <begin position="173"/>
        <end position="238"/>
    </location>
</feature>
<feature type="region of interest" description="Disordered" evidence="3">
    <location>
        <begin position="274"/>
        <end position="294"/>
    </location>
</feature>
<dbReference type="Proteomes" id="UP000320333">
    <property type="component" value="Unassembled WGS sequence"/>
</dbReference>
<dbReference type="EMBL" id="QEAP01000696">
    <property type="protein sequence ID" value="TPX60184.1"/>
    <property type="molecule type" value="Genomic_DNA"/>
</dbReference>
<comment type="subcellular location">
    <subcellularLocation>
        <location evidence="1">Nucleus</location>
    </subcellularLocation>
</comment>
<dbReference type="GO" id="GO:0071008">
    <property type="term" value="C:U2-type post-mRNA release spliceosomal complex"/>
    <property type="evidence" value="ECO:0007669"/>
    <property type="project" value="InterPro"/>
</dbReference>
<feature type="domain" description="REKLES" evidence="4">
    <location>
        <begin position="70"/>
        <end position="166"/>
    </location>
</feature>
<dbReference type="GO" id="GO:0000390">
    <property type="term" value="P:spliceosomal complex disassembly"/>
    <property type="evidence" value="ECO:0007669"/>
    <property type="project" value="InterPro"/>
</dbReference>
<evidence type="ECO:0000313" key="5">
    <source>
        <dbReference type="EMBL" id="TPX60184.1"/>
    </source>
</evidence>
<comment type="caution">
    <text evidence="5">The sequence shown here is derived from an EMBL/GenBank/DDBJ whole genome shotgun (WGS) entry which is preliminary data.</text>
</comment>
<evidence type="ECO:0000313" key="6">
    <source>
        <dbReference type="Proteomes" id="UP000320333"/>
    </source>
</evidence>
<evidence type="ECO:0000256" key="3">
    <source>
        <dbReference type="SAM" id="MobiDB-lite"/>
    </source>
</evidence>
<dbReference type="InterPro" id="IPR028211">
    <property type="entry name" value="Ntr2"/>
</dbReference>
<dbReference type="InterPro" id="IPR012890">
    <property type="entry name" value="GCFC2-like"/>
</dbReference>
<evidence type="ECO:0000256" key="1">
    <source>
        <dbReference type="ARBA" id="ARBA00004123"/>
    </source>
</evidence>
<dbReference type="AlphaFoldDB" id="A0A507E8Q2"/>
<gene>
    <name evidence="5" type="ORF">CcCBS67573_g09024</name>
</gene>
<reference evidence="5 6" key="1">
    <citation type="journal article" date="2019" name="Sci. Rep.">
        <title>Comparative genomics of chytrid fungi reveal insights into the obligate biotrophic and pathogenic lifestyle of Synchytrium endobioticum.</title>
        <authorList>
            <person name="van de Vossenberg B.T.L.H."/>
            <person name="Warris S."/>
            <person name="Nguyen H.D.T."/>
            <person name="van Gent-Pelzer M.P.E."/>
            <person name="Joly D.L."/>
            <person name="van de Geest H.C."/>
            <person name="Bonants P.J.M."/>
            <person name="Smith D.S."/>
            <person name="Levesque C.A."/>
            <person name="van der Lee T.A.J."/>
        </authorList>
    </citation>
    <scope>NUCLEOTIDE SEQUENCE [LARGE SCALE GENOMIC DNA]</scope>
    <source>
        <strain evidence="5 6">CBS 675.73</strain>
    </source>
</reference>
<feature type="compositionally biased region" description="Acidic residues" evidence="3">
    <location>
        <begin position="204"/>
        <end position="213"/>
    </location>
</feature>
<feature type="compositionally biased region" description="Low complexity" evidence="3">
    <location>
        <begin position="90"/>
        <end position="111"/>
    </location>
</feature>
<keyword evidence="6" id="KW-1185">Reference proteome</keyword>
<sequence>MFSVRKKTNKAKTRIRQADSDNNSDNEAGGANTVPQQSKQPAKHANKQSDKIPAVSFSAPLLDGEDSGMDALAALKARREKRERREKKAALSSSSASAPTSTAATSATTSAAGLYSQESLKLLADSQMSLSMRAPLNDNNDNSDDANLDATRILDSAEIFALKKLRDEKRNRMANAANEEANDEDFISLDSKSSKKLESRLVTEEQEEDEPEPFEAHQGSRIQFGNKTADELKRDRKKAIQATLGDIHDNDSDEGERHDDDMWQQDQIRKAASLFSNQSRRNKSSINDDDEEDPRFGNEFLGYDEFAIPNPTPLLAPAKVVSALTETLAHFTLESEHSAAQLAHLETARAASLASKARIEADLDTAKKRYTFYQELVARWSSFADLLDAKMPLFEELVGQLEEGCGALKDAVEDARRERLDAVLMAASVVGSGDALMVDEFGRELKGGGVVSVVTAEDVAVLVSTEEQVSTSQLRAYAEAVESIQSKRTILLSDVSEEYKDMKVIVALFSGWKDEYDGDFRRSYARLTVHQALAPFVKIQICDWNPFEAQAIRMDDMSWHDLISQMSEFDAEDPSDLDSDPLICLVVKKSVLPHVKKLVATVDLFSKSAMKRLVSVLFLLEEHAGRKSAAFKGLMDAVVGHVEATVMAVMKAYPADMTQPIDSAPISKVARDAVFWHAFTIAANLDQFSHRHQEPAVVPPRFLESRISYL</sequence>
<protein>
    <recommendedName>
        <fullName evidence="4">REKLES domain-containing protein</fullName>
    </recommendedName>
</protein>
<feature type="compositionally biased region" description="Basic residues" evidence="3">
    <location>
        <begin position="76"/>
        <end position="87"/>
    </location>
</feature>